<dbReference type="GO" id="GO:0003677">
    <property type="term" value="F:DNA binding"/>
    <property type="evidence" value="ECO:0007669"/>
    <property type="project" value="UniProtKB-KW"/>
</dbReference>
<evidence type="ECO:0000256" key="1">
    <source>
        <dbReference type="ARBA" id="ARBA00004123"/>
    </source>
</evidence>
<evidence type="ECO:0000256" key="6">
    <source>
        <dbReference type="SAM" id="MobiDB-lite"/>
    </source>
</evidence>
<dbReference type="PROSITE" id="PS51005">
    <property type="entry name" value="NAC"/>
    <property type="match status" value="1"/>
</dbReference>
<reference evidence="7" key="1">
    <citation type="submission" date="2015-06" db="UniProtKB">
        <authorList>
            <consortium name="EnsemblPlants"/>
        </authorList>
    </citation>
    <scope>IDENTIFICATION</scope>
</reference>
<dbReference type="Pfam" id="PF02365">
    <property type="entry name" value="NAM"/>
    <property type="match status" value="1"/>
</dbReference>
<protein>
    <submittedName>
        <fullName evidence="7">NAC domain-containing protein 18</fullName>
    </submittedName>
</protein>
<dbReference type="SUPFAM" id="SSF101941">
    <property type="entry name" value="NAC domain"/>
    <property type="match status" value="1"/>
</dbReference>
<dbReference type="InterPro" id="IPR003441">
    <property type="entry name" value="NAC-dom"/>
</dbReference>
<dbReference type="PANTHER" id="PTHR31719:SF107">
    <property type="entry name" value="OS02G0285900 PROTEIN"/>
    <property type="match status" value="1"/>
</dbReference>
<evidence type="ECO:0000313" key="7">
    <source>
        <dbReference type="EnsemblPlants" id="EMT32999"/>
    </source>
</evidence>
<sequence length="303" mass="32476">MERTPVMVRQGGQEVLRQLPPGFRFRPTDEELVVQYLRRKALALPLPAAVISDVHNLYSLDPWDIPGAREGEKYYFAVRPAAGAKRGGRTTTASGCWKPASARERPVVVSRCGRSHLVGVKKSLAFVPRRGKGKGSKAPPASAQTGWVMHEYRLALPHHHKNGCCLAEAGTEEWVVCRIFQRDRSSSSSNRQTPGIQGTDAHHTMPPSPSSSSSSSCVTSGGGSPDMQEECRPPRGRHGMSQLPPSPPPALTSPSAAAGDRRQGKPTRVMVAAEGISSLPRIRGVRPSRLRGGGGLAVVHVGA</sequence>
<proteinExistence type="predicted"/>
<dbReference type="Gene3D" id="2.170.150.80">
    <property type="entry name" value="NAC domain"/>
    <property type="match status" value="1"/>
</dbReference>
<dbReference type="GO" id="GO:0006355">
    <property type="term" value="P:regulation of DNA-templated transcription"/>
    <property type="evidence" value="ECO:0007669"/>
    <property type="project" value="InterPro"/>
</dbReference>
<keyword evidence="5" id="KW-0539">Nucleus</keyword>
<feature type="compositionally biased region" description="Low complexity" evidence="6">
    <location>
        <begin position="210"/>
        <end position="219"/>
    </location>
</feature>
<dbReference type="EnsemblPlants" id="EMT32999">
    <property type="protein sequence ID" value="EMT32999"/>
    <property type="gene ID" value="F775_24577"/>
</dbReference>
<dbReference type="PANTHER" id="PTHR31719">
    <property type="entry name" value="NAC TRANSCRIPTION FACTOR 56"/>
    <property type="match status" value="1"/>
</dbReference>
<dbReference type="AlphaFoldDB" id="M8CEY4"/>
<accession>M8CEY4</accession>
<comment type="subcellular location">
    <subcellularLocation>
        <location evidence="1">Nucleus</location>
    </subcellularLocation>
</comment>
<evidence type="ECO:0000256" key="4">
    <source>
        <dbReference type="ARBA" id="ARBA00023163"/>
    </source>
</evidence>
<evidence type="ECO:0000256" key="2">
    <source>
        <dbReference type="ARBA" id="ARBA00023015"/>
    </source>
</evidence>
<keyword evidence="4" id="KW-0804">Transcription</keyword>
<keyword evidence="3" id="KW-0238">DNA-binding</keyword>
<name>M8CEY4_AEGTA</name>
<keyword evidence="2" id="KW-0805">Transcription regulation</keyword>
<feature type="region of interest" description="Disordered" evidence="6">
    <location>
        <begin position="183"/>
        <end position="266"/>
    </location>
</feature>
<evidence type="ECO:0000256" key="5">
    <source>
        <dbReference type="ARBA" id="ARBA00023242"/>
    </source>
</evidence>
<evidence type="ECO:0000256" key="3">
    <source>
        <dbReference type="ARBA" id="ARBA00023125"/>
    </source>
</evidence>
<dbReference type="InterPro" id="IPR036093">
    <property type="entry name" value="NAC_dom_sf"/>
</dbReference>
<organism evidence="7">
    <name type="scientific">Aegilops tauschii</name>
    <name type="common">Tausch's goatgrass</name>
    <name type="synonym">Aegilops squarrosa</name>
    <dbReference type="NCBI Taxonomy" id="37682"/>
    <lineage>
        <taxon>Eukaryota</taxon>
        <taxon>Viridiplantae</taxon>
        <taxon>Streptophyta</taxon>
        <taxon>Embryophyta</taxon>
        <taxon>Tracheophyta</taxon>
        <taxon>Spermatophyta</taxon>
        <taxon>Magnoliopsida</taxon>
        <taxon>Liliopsida</taxon>
        <taxon>Poales</taxon>
        <taxon>Poaceae</taxon>
        <taxon>BOP clade</taxon>
        <taxon>Pooideae</taxon>
        <taxon>Triticodae</taxon>
        <taxon>Triticeae</taxon>
        <taxon>Triticinae</taxon>
        <taxon>Aegilops</taxon>
    </lineage>
</organism>
<dbReference type="GO" id="GO:0005634">
    <property type="term" value="C:nucleus"/>
    <property type="evidence" value="ECO:0007669"/>
    <property type="project" value="UniProtKB-SubCell"/>
</dbReference>